<protein>
    <submittedName>
        <fullName evidence="2">Uncharacterized protein</fullName>
    </submittedName>
</protein>
<evidence type="ECO:0000256" key="1">
    <source>
        <dbReference type="SAM" id="MobiDB-lite"/>
    </source>
</evidence>
<dbReference type="AlphaFoldDB" id="A0ABD2W6N6"/>
<dbReference type="EMBL" id="JBJJXI010000129">
    <property type="protein sequence ID" value="KAL3388536.1"/>
    <property type="molecule type" value="Genomic_DNA"/>
</dbReference>
<reference evidence="2 3" key="1">
    <citation type="journal article" date="2024" name="bioRxiv">
        <title>A reference genome for Trichogramma kaykai: A tiny desert-dwelling parasitoid wasp with competing sex-ratio distorters.</title>
        <authorList>
            <person name="Culotta J."/>
            <person name="Lindsey A.R."/>
        </authorList>
    </citation>
    <scope>NUCLEOTIDE SEQUENCE [LARGE SCALE GENOMIC DNA]</scope>
    <source>
        <strain evidence="2 3">KSX58</strain>
    </source>
</reference>
<proteinExistence type="predicted"/>
<sequence length="121" mass="14072">MTAASSFGPREREKRSSSYSSTVRHFSRVSTLGTKTTSRGKLKKKAGYGASTIVYVHTCSRCYVLLRQFTERSRRRAVTRVRKNFHRDERSSSRGRWLCRANHITYCEISLEFDRSIDVQK</sequence>
<name>A0ABD2W6N6_9HYME</name>
<feature type="region of interest" description="Disordered" evidence="1">
    <location>
        <begin position="1"/>
        <end position="23"/>
    </location>
</feature>
<gene>
    <name evidence="2" type="ORF">TKK_016258</name>
</gene>
<comment type="caution">
    <text evidence="2">The sequence shown here is derived from an EMBL/GenBank/DDBJ whole genome shotgun (WGS) entry which is preliminary data.</text>
</comment>
<dbReference type="Proteomes" id="UP001627154">
    <property type="component" value="Unassembled WGS sequence"/>
</dbReference>
<evidence type="ECO:0000313" key="2">
    <source>
        <dbReference type="EMBL" id="KAL3388536.1"/>
    </source>
</evidence>
<organism evidence="2 3">
    <name type="scientific">Trichogramma kaykai</name>
    <dbReference type="NCBI Taxonomy" id="54128"/>
    <lineage>
        <taxon>Eukaryota</taxon>
        <taxon>Metazoa</taxon>
        <taxon>Ecdysozoa</taxon>
        <taxon>Arthropoda</taxon>
        <taxon>Hexapoda</taxon>
        <taxon>Insecta</taxon>
        <taxon>Pterygota</taxon>
        <taxon>Neoptera</taxon>
        <taxon>Endopterygota</taxon>
        <taxon>Hymenoptera</taxon>
        <taxon>Apocrita</taxon>
        <taxon>Proctotrupomorpha</taxon>
        <taxon>Chalcidoidea</taxon>
        <taxon>Trichogrammatidae</taxon>
        <taxon>Trichogramma</taxon>
    </lineage>
</organism>
<keyword evidence="3" id="KW-1185">Reference proteome</keyword>
<evidence type="ECO:0000313" key="3">
    <source>
        <dbReference type="Proteomes" id="UP001627154"/>
    </source>
</evidence>
<accession>A0ABD2W6N6</accession>